<dbReference type="PANTHER" id="PTHR31157">
    <property type="entry name" value="SCP DOMAIN-CONTAINING PROTEIN"/>
    <property type="match status" value="1"/>
</dbReference>
<keyword evidence="1" id="KW-0812">Transmembrane</keyword>
<feature type="transmembrane region" description="Helical" evidence="1">
    <location>
        <begin position="23"/>
        <end position="43"/>
    </location>
</feature>
<name>A0A1G2MDH0_9BACT</name>
<keyword evidence="1" id="KW-0472">Membrane</keyword>
<evidence type="ECO:0000313" key="3">
    <source>
        <dbReference type="EMBL" id="OHA21950.1"/>
    </source>
</evidence>
<dbReference type="SUPFAM" id="SSF55797">
    <property type="entry name" value="PR-1-like"/>
    <property type="match status" value="1"/>
</dbReference>
<feature type="transmembrane region" description="Helical" evidence="1">
    <location>
        <begin position="275"/>
        <end position="298"/>
    </location>
</feature>
<evidence type="ECO:0000313" key="4">
    <source>
        <dbReference type="Proteomes" id="UP000177130"/>
    </source>
</evidence>
<dbReference type="AlphaFoldDB" id="A0A1G2MDH0"/>
<accession>A0A1G2MDH0</accession>
<reference evidence="3 4" key="1">
    <citation type="journal article" date="2016" name="Nat. Commun.">
        <title>Thousands of microbial genomes shed light on interconnected biogeochemical processes in an aquifer system.</title>
        <authorList>
            <person name="Anantharaman K."/>
            <person name="Brown C.T."/>
            <person name="Hug L.A."/>
            <person name="Sharon I."/>
            <person name="Castelle C.J."/>
            <person name="Probst A.J."/>
            <person name="Thomas B.C."/>
            <person name="Singh A."/>
            <person name="Wilkins M.J."/>
            <person name="Karaoz U."/>
            <person name="Brodie E.L."/>
            <person name="Williams K.H."/>
            <person name="Hubbard S.S."/>
            <person name="Banfield J.F."/>
        </authorList>
    </citation>
    <scope>NUCLEOTIDE SEQUENCE [LARGE SCALE GENOMIC DNA]</scope>
</reference>
<protein>
    <recommendedName>
        <fullName evidence="2">SCP domain-containing protein</fullName>
    </recommendedName>
</protein>
<proteinExistence type="predicted"/>
<feature type="domain" description="SCP" evidence="2">
    <location>
        <begin position="67"/>
        <end position="184"/>
    </location>
</feature>
<dbReference type="Proteomes" id="UP000177130">
    <property type="component" value="Unassembled WGS sequence"/>
</dbReference>
<dbReference type="Pfam" id="PF00188">
    <property type="entry name" value="CAP"/>
    <property type="match status" value="1"/>
</dbReference>
<sequence>MKRIARHTRKILIPHKSNNYRPYLLRSVGVAAFLFFVLGAMFLSQIHVAILKGSDLLASVLPSFLVDLANADRSANNVGTLKVNPKLVFAAEEKAKDMVSRGYFAHNSPDGVTPWHWIAKAEYDFAYAGENLAVNFDDSALVNDAWMNSPSHRTNILNGKFTEIGIAAIEGEYKGRKTMFVVQMFGTPAAPRALSSAVLTPDGEAGDVKPVEVEKNLKPIITSSVLGESVDQTFLAVEDVNAEPMTTNRAQDEKILEEAPPVGLSDSLAVSPTRLLGYVYLAIGAVLVFAFLAILLVSHDRRKRHLIYISLLLIMLVSVYFIYRGLLLSDVVIK</sequence>
<dbReference type="InterPro" id="IPR035940">
    <property type="entry name" value="CAP_sf"/>
</dbReference>
<dbReference type="InterPro" id="IPR014044">
    <property type="entry name" value="CAP_dom"/>
</dbReference>
<evidence type="ECO:0000256" key="1">
    <source>
        <dbReference type="SAM" id="Phobius"/>
    </source>
</evidence>
<comment type="caution">
    <text evidence="3">The sequence shown here is derived from an EMBL/GenBank/DDBJ whole genome shotgun (WGS) entry which is preliminary data.</text>
</comment>
<dbReference type="STRING" id="1802306.A3C72_03595"/>
<organism evidence="3 4">
    <name type="scientific">Candidatus Taylorbacteria bacterium RIFCSPHIGHO2_02_FULL_43_32b</name>
    <dbReference type="NCBI Taxonomy" id="1802306"/>
    <lineage>
        <taxon>Bacteria</taxon>
        <taxon>Candidatus Tayloriibacteriota</taxon>
    </lineage>
</organism>
<gene>
    <name evidence="3" type="ORF">A3C72_03595</name>
</gene>
<dbReference type="CDD" id="cd05379">
    <property type="entry name" value="CAP_bacterial"/>
    <property type="match status" value="1"/>
</dbReference>
<dbReference type="Gene3D" id="3.40.33.10">
    <property type="entry name" value="CAP"/>
    <property type="match status" value="1"/>
</dbReference>
<evidence type="ECO:0000259" key="2">
    <source>
        <dbReference type="Pfam" id="PF00188"/>
    </source>
</evidence>
<dbReference type="PANTHER" id="PTHR31157:SF1">
    <property type="entry name" value="SCP DOMAIN-CONTAINING PROTEIN"/>
    <property type="match status" value="1"/>
</dbReference>
<feature type="transmembrane region" description="Helical" evidence="1">
    <location>
        <begin position="305"/>
        <end position="323"/>
    </location>
</feature>
<keyword evidence="1" id="KW-1133">Transmembrane helix</keyword>
<dbReference type="EMBL" id="MHRK01000063">
    <property type="protein sequence ID" value="OHA21950.1"/>
    <property type="molecule type" value="Genomic_DNA"/>
</dbReference>